<dbReference type="PROSITE" id="PS50127">
    <property type="entry name" value="UBC_2"/>
    <property type="match status" value="1"/>
</dbReference>
<dbReference type="GO" id="GO:0005524">
    <property type="term" value="F:ATP binding"/>
    <property type="evidence" value="ECO:0007669"/>
    <property type="project" value="UniProtKB-UniRule"/>
</dbReference>
<dbReference type="CDD" id="cd23805">
    <property type="entry name" value="UBCc_UBE2T"/>
    <property type="match status" value="1"/>
</dbReference>
<evidence type="ECO:0000256" key="7">
    <source>
        <dbReference type="ARBA" id="ARBA00076317"/>
    </source>
</evidence>
<evidence type="ECO:0000313" key="14">
    <source>
        <dbReference type="EMBL" id="KAK3927437.1"/>
    </source>
</evidence>
<dbReference type="GO" id="GO:0061631">
    <property type="term" value="F:ubiquitin conjugating enzyme activity"/>
    <property type="evidence" value="ECO:0007669"/>
    <property type="project" value="UniProtKB-EC"/>
</dbReference>
<feature type="compositionally biased region" description="Basic and acidic residues" evidence="12">
    <location>
        <begin position="167"/>
        <end position="176"/>
    </location>
</feature>
<dbReference type="PANTHER" id="PTHR24068">
    <property type="entry name" value="UBIQUITIN-CONJUGATING ENZYME E2"/>
    <property type="match status" value="1"/>
</dbReference>
<evidence type="ECO:0000256" key="4">
    <source>
        <dbReference type="ARBA" id="ARBA00022786"/>
    </source>
</evidence>
<evidence type="ECO:0000256" key="8">
    <source>
        <dbReference type="ARBA" id="ARBA00077509"/>
    </source>
</evidence>
<feature type="compositionally biased region" description="Polar residues" evidence="12">
    <location>
        <begin position="151"/>
        <end position="166"/>
    </location>
</feature>
<dbReference type="SMART" id="SM00212">
    <property type="entry name" value="UBCc"/>
    <property type="match status" value="1"/>
</dbReference>
<evidence type="ECO:0000256" key="10">
    <source>
        <dbReference type="PROSITE-ProRule" id="PRU10133"/>
    </source>
</evidence>
<dbReference type="SUPFAM" id="SSF54495">
    <property type="entry name" value="UBC-like"/>
    <property type="match status" value="1"/>
</dbReference>
<comment type="caution">
    <text evidence="14">The sequence shown here is derived from an EMBL/GenBank/DDBJ whole genome shotgun (WGS) entry which is preliminary data.</text>
</comment>
<feature type="domain" description="UBC core" evidence="13">
    <location>
        <begin position="3"/>
        <end position="153"/>
    </location>
</feature>
<dbReference type="Pfam" id="PF00179">
    <property type="entry name" value="UQ_con"/>
    <property type="match status" value="1"/>
</dbReference>
<evidence type="ECO:0000313" key="15">
    <source>
        <dbReference type="Proteomes" id="UP001219518"/>
    </source>
</evidence>
<dbReference type="FunFam" id="3.10.110.10:FF:000041">
    <property type="entry name" value="Ubiquitin-conjugating enzyme E2 T"/>
    <property type="match status" value="1"/>
</dbReference>
<accession>A0AAE1HU27</accession>
<keyword evidence="15" id="KW-1185">Reference proteome</keyword>
<sequence>MSKKDVRVKRELEKIMKQPPAGISLCMINDSISELRATIMGVAGSPYEEGVFKLDVTITDRYPYEPPHVRFKTPVYHPNIDNNGRICLELLKLPPSGCWRPVVTIEAVLLSIQSLLGAPNPDDPLMENIASQYRLDKQEFERIAREHTLQHACQNRPNPGNSLKSENSVDHDKTPTEDTSSNPSKRKSSDNEDNEDSAKKLKSDSQQTNVK</sequence>
<evidence type="ECO:0000259" key="13">
    <source>
        <dbReference type="PROSITE" id="PS50127"/>
    </source>
</evidence>
<dbReference type="Proteomes" id="UP001219518">
    <property type="component" value="Unassembled WGS sequence"/>
</dbReference>
<proteinExistence type="inferred from homology"/>
<keyword evidence="5 11" id="KW-0067">ATP-binding</keyword>
<organism evidence="14 15">
    <name type="scientific">Frankliniella fusca</name>
    <dbReference type="NCBI Taxonomy" id="407009"/>
    <lineage>
        <taxon>Eukaryota</taxon>
        <taxon>Metazoa</taxon>
        <taxon>Ecdysozoa</taxon>
        <taxon>Arthropoda</taxon>
        <taxon>Hexapoda</taxon>
        <taxon>Insecta</taxon>
        <taxon>Pterygota</taxon>
        <taxon>Neoptera</taxon>
        <taxon>Paraneoptera</taxon>
        <taxon>Thysanoptera</taxon>
        <taxon>Terebrantia</taxon>
        <taxon>Thripoidea</taxon>
        <taxon>Thripidae</taxon>
        <taxon>Frankliniella</taxon>
    </lineage>
</organism>
<dbReference type="InterPro" id="IPR023313">
    <property type="entry name" value="UBQ-conjugating_AS"/>
</dbReference>
<dbReference type="EC" id="2.3.2.23" evidence="1"/>
<dbReference type="AlphaFoldDB" id="A0AAE1HU27"/>
<evidence type="ECO:0000256" key="6">
    <source>
        <dbReference type="ARBA" id="ARBA00072440"/>
    </source>
</evidence>
<name>A0AAE1HU27_9NEOP</name>
<reference evidence="14" key="1">
    <citation type="submission" date="2021-07" db="EMBL/GenBank/DDBJ databases">
        <authorList>
            <person name="Catto M.A."/>
            <person name="Jacobson A."/>
            <person name="Kennedy G."/>
            <person name="Labadie P."/>
            <person name="Hunt B.G."/>
            <person name="Srinivasan R."/>
        </authorList>
    </citation>
    <scope>NUCLEOTIDE SEQUENCE</scope>
    <source>
        <strain evidence="14">PL_HMW_Pooled</strain>
        <tissue evidence="14">Head</tissue>
    </source>
</reference>
<keyword evidence="3 11" id="KW-0547">Nucleotide-binding</keyword>
<evidence type="ECO:0000256" key="11">
    <source>
        <dbReference type="RuleBase" id="RU362109"/>
    </source>
</evidence>
<dbReference type="PROSITE" id="PS00183">
    <property type="entry name" value="UBC_1"/>
    <property type="match status" value="1"/>
</dbReference>
<evidence type="ECO:0000256" key="12">
    <source>
        <dbReference type="SAM" id="MobiDB-lite"/>
    </source>
</evidence>
<evidence type="ECO:0000256" key="2">
    <source>
        <dbReference type="ARBA" id="ARBA00022679"/>
    </source>
</evidence>
<feature type="active site" description="Glycyl thioester intermediate" evidence="10">
    <location>
        <position position="87"/>
    </location>
</feature>
<evidence type="ECO:0000256" key="3">
    <source>
        <dbReference type="ARBA" id="ARBA00022741"/>
    </source>
</evidence>
<comment type="similarity">
    <text evidence="11">Belongs to the ubiquitin-conjugating enzyme family.</text>
</comment>
<evidence type="ECO:0000256" key="5">
    <source>
        <dbReference type="ARBA" id="ARBA00022840"/>
    </source>
</evidence>
<protein>
    <recommendedName>
        <fullName evidence="6">Ubiquitin-conjugating enzyme E2 T</fullName>
        <ecNumber evidence="1">2.3.2.23</ecNumber>
    </recommendedName>
    <alternativeName>
        <fullName evidence="7">E2 ubiquitin-conjugating enzyme T</fullName>
    </alternativeName>
    <alternativeName>
        <fullName evidence="9">Ubiquitin carrier protein T</fullName>
    </alternativeName>
    <alternativeName>
        <fullName evidence="8">Ubiquitin-protein ligase T</fullName>
    </alternativeName>
</protein>
<gene>
    <name evidence="14" type="ORF">KUF71_015722</name>
</gene>
<evidence type="ECO:0000256" key="1">
    <source>
        <dbReference type="ARBA" id="ARBA00012486"/>
    </source>
</evidence>
<dbReference type="InterPro" id="IPR000608">
    <property type="entry name" value="UBC"/>
</dbReference>
<dbReference type="EMBL" id="JAHWGI010001288">
    <property type="protein sequence ID" value="KAK3927437.1"/>
    <property type="molecule type" value="Genomic_DNA"/>
</dbReference>
<evidence type="ECO:0000256" key="9">
    <source>
        <dbReference type="ARBA" id="ARBA00082133"/>
    </source>
</evidence>
<dbReference type="Gene3D" id="3.10.110.10">
    <property type="entry name" value="Ubiquitin Conjugating Enzyme"/>
    <property type="match status" value="1"/>
</dbReference>
<keyword evidence="2" id="KW-0808">Transferase</keyword>
<dbReference type="InterPro" id="IPR016135">
    <property type="entry name" value="UBQ-conjugating_enzyme/RWD"/>
</dbReference>
<keyword evidence="4 11" id="KW-0833">Ubl conjugation pathway</keyword>
<feature type="region of interest" description="Disordered" evidence="12">
    <location>
        <begin position="150"/>
        <end position="211"/>
    </location>
</feature>
<reference evidence="14" key="2">
    <citation type="journal article" date="2023" name="BMC Genomics">
        <title>Pest status, molecular evolution, and epigenetic factors derived from the genome assembly of Frankliniella fusca, a thysanopteran phytovirus vector.</title>
        <authorList>
            <person name="Catto M.A."/>
            <person name="Labadie P.E."/>
            <person name="Jacobson A.L."/>
            <person name="Kennedy G.G."/>
            <person name="Srinivasan R."/>
            <person name="Hunt B.G."/>
        </authorList>
    </citation>
    <scope>NUCLEOTIDE SEQUENCE</scope>
    <source>
        <strain evidence="14">PL_HMW_Pooled</strain>
    </source>
</reference>